<evidence type="ECO:0000313" key="3">
    <source>
        <dbReference type="EMBL" id="CAL6043447.1"/>
    </source>
</evidence>
<reference evidence="2" key="1">
    <citation type="submission" date="2023-06" db="EMBL/GenBank/DDBJ databases">
        <authorList>
            <person name="Kurt Z."/>
        </authorList>
    </citation>
    <scope>NUCLEOTIDE SEQUENCE</scope>
</reference>
<gene>
    <name evidence="3" type="ORF">HINF_LOCUS40077</name>
    <name evidence="2" type="ORF">HINF_LOCUS43629</name>
</gene>
<accession>A0AA86QMY0</accession>
<keyword evidence="4" id="KW-1185">Reference proteome</keyword>
<evidence type="ECO:0000313" key="4">
    <source>
        <dbReference type="Proteomes" id="UP001642409"/>
    </source>
</evidence>
<sequence>MQVTIQSNDNHYIPEWEISCIGKQTIDEQQLIQPENNENIQQIESSRQLEDKNAKCTLIESSLEKLLINPSLLTNHEAKENGNNQQENQIQQNQLDQSQDQVSSNIVKRSEGNNVEVHNEFILSYSTKINESESNELEPIVTKIFEFQNLTAEQQKQIKIVLLEMDVSFQLRSNINIK</sequence>
<dbReference type="Proteomes" id="UP001642409">
    <property type="component" value="Unassembled WGS sequence"/>
</dbReference>
<evidence type="ECO:0000256" key="1">
    <source>
        <dbReference type="SAM" id="MobiDB-lite"/>
    </source>
</evidence>
<name>A0AA86QMY0_9EUKA</name>
<comment type="caution">
    <text evidence="2">The sequence shown here is derived from an EMBL/GenBank/DDBJ whole genome shotgun (WGS) entry which is preliminary data.</text>
</comment>
<dbReference type="EMBL" id="CATOUU010000869">
    <property type="protein sequence ID" value="CAI9955984.1"/>
    <property type="molecule type" value="Genomic_DNA"/>
</dbReference>
<proteinExistence type="predicted"/>
<organism evidence="2">
    <name type="scientific">Hexamita inflata</name>
    <dbReference type="NCBI Taxonomy" id="28002"/>
    <lineage>
        <taxon>Eukaryota</taxon>
        <taxon>Metamonada</taxon>
        <taxon>Diplomonadida</taxon>
        <taxon>Hexamitidae</taxon>
        <taxon>Hexamitinae</taxon>
        <taxon>Hexamita</taxon>
    </lineage>
</organism>
<feature type="region of interest" description="Disordered" evidence="1">
    <location>
        <begin position="81"/>
        <end position="103"/>
    </location>
</feature>
<evidence type="ECO:0000313" key="2">
    <source>
        <dbReference type="EMBL" id="CAI9955984.1"/>
    </source>
</evidence>
<dbReference type="AlphaFoldDB" id="A0AA86QMY0"/>
<reference evidence="3 4" key="2">
    <citation type="submission" date="2024-07" db="EMBL/GenBank/DDBJ databases">
        <authorList>
            <person name="Akdeniz Z."/>
        </authorList>
    </citation>
    <scope>NUCLEOTIDE SEQUENCE [LARGE SCALE GENOMIC DNA]</scope>
</reference>
<protein>
    <submittedName>
        <fullName evidence="3">Hypothetical_protein</fullName>
    </submittedName>
</protein>
<dbReference type="EMBL" id="CAXDID020000157">
    <property type="protein sequence ID" value="CAL6043447.1"/>
    <property type="molecule type" value="Genomic_DNA"/>
</dbReference>